<dbReference type="InterPro" id="IPR001584">
    <property type="entry name" value="Integrase_cat-core"/>
</dbReference>
<accession>A0A2I0KCB3</accession>
<dbReference type="GO" id="GO:0015074">
    <property type="term" value="P:DNA integration"/>
    <property type="evidence" value="ECO:0007669"/>
    <property type="project" value="InterPro"/>
</dbReference>
<protein>
    <recommendedName>
        <fullName evidence="1">Integrase catalytic domain-containing protein</fullName>
    </recommendedName>
</protein>
<proteinExistence type="predicted"/>
<dbReference type="GO" id="GO:0003676">
    <property type="term" value="F:nucleic acid binding"/>
    <property type="evidence" value="ECO:0007669"/>
    <property type="project" value="InterPro"/>
</dbReference>
<dbReference type="PANTHER" id="PTHR35046">
    <property type="entry name" value="ZINC KNUCKLE (CCHC-TYPE) FAMILY PROTEIN"/>
    <property type="match status" value="1"/>
</dbReference>
<evidence type="ECO:0000259" key="1">
    <source>
        <dbReference type="PROSITE" id="PS50994"/>
    </source>
</evidence>
<dbReference type="EMBL" id="PGOL01000684">
    <property type="protein sequence ID" value="PKI66185.1"/>
    <property type="molecule type" value="Genomic_DNA"/>
</dbReference>
<evidence type="ECO:0000313" key="2">
    <source>
        <dbReference type="EMBL" id="PKI66185.1"/>
    </source>
</evidence>
<reference evidence="2 3" key="1">
    <citation type="submission" date="2017-11" db="EMBL/GenBank/DDBJ databases">
        <title>De-novo sequencing of pomegranate (Punica granatum L.) genome.</title>
        <authorList>
            <person name="Akparov Z."/>
            <person name="Amiraslanov A."/>
            <person name="Hajiyeva S."/>
            <person name="Abbasov M."/>
            <person name="Kaur K."/>
            <person name="Hamwieh A."/>
            <person name="Solovyev V."/>
            <person name="Salamov A."/>
            <person name="Braich B."/>
            <person name="Kosarev P."/>
            <person name="Mahmoud A."/>
            <person name="Hajiyev E."/>
            <person name="Babayeva S."/>
            <person name="Izzatullayeva V."/>
            <person name="Mammadov A."/>
            <person name="Mammadov A."/>
            <person name="Sharifova S."/>
            <person name="Ojaghi J."/>
            <person name="Eynullazada K."/>
            <person name="Bayramov B."/>
            <person name="Abdulazimova A."/>
            <person name="Shahmuradov I."/>
        </authorList>
    </citation>
    <scope>NUCLEOTIDE SEQUENCE [LARGE SCALE GENOMIC DNA]</scope>
    <source>
        <strain evidence="3">cv. AG2017</strain>
        <tissue evidence="2">Leaf</tissue>
    </source>
</reference>
<name>A0A2I0KCB3_PUNGR</name>
<dbReference type="SUPFAM" id="SSF53098">
    <property type="entry name" value="Ribonuclease H-like"/>
    <property type="match status" value="1"/>
</dbReference>
<dbReference type="Proteomes" id="UP000233551">
    <property type="component" value="Unassembled WGS sequence"/>
</dbReference>
<dbReference type="PROSITE" id="PS50994">
    <property type="entry name" value="INTEGRASE"/>
    <property type="match status" value="1"/>
</dbReference>
<dbReference type="InterPro" id="IPR056924">
    <property type="entry name" value="SH3_Tf2-1"/>
</dbReference>
<dbReference type="AlphaFoldDB" id="A0A2I0KCB3"/>
<evidence type="ECO:0000313" key="3">
    <source>
        <dbReference type="Proteomes" id="UP000233551"/>
    </source>
</evidence>
<sequence>MDFMLGLPRTQRDKDSILEVVDHFSKMAHFVPCHKSDDAFDVADLFFKEVLRMCGIPMSTVFDRDPKFLSYFWKTLWAKLGTKLLFSTACHPQTDGQTEVERFPSKRKSKLMRRAKGPFLVKEKVNDNDYKIELSDDYNVSATFNVRDLSPYFEDEEDMDLMANPSDQEGMMCPRMQSRTRPDLVRVLSRIPWPRSVLQLSPGPLPYLSAWK</sequence>
<dbReference type="STRING" id="22663.A0A2I0KCB3"/>
<dbReference type="Gene3D" id="3.30.420.10">
    <property type="entry name" value="Ribonuclease H-like superfamily/Ribonuclease H"/>
    <property type="match status" value="1"/>
</dbReference>
<dbReference type="Pfam" id="PF24626">
    <property type="entry name" value="SH3_Tf2-1"/>
    <property type="match status" value="1"/>
</dbReference>
<comment type="caution">
    <text evidence="2">The sequence shown here is derived from an EMBL/GenBank/DDBJ whole genome shotgun (WGS) entry which is preliminary data.</text>
</comment>
<dbReference type="PANTHER" id="PTHR35046:SF26">
    <property type="entry name" value="RNA-DIRECTED DNA POLYMERASE"/>
    <property type="match status" value="1"/>
</dbReference>
<keyword evidence="3" id="KW-1185">Reference proteome</keyword>
<organism evidence="2 3">
    <name type="scientific">Punica granatum</name>
    <name type="common">Pomegranate</name>
    <dbReference type="NCBI Taxonomy" id="22663"/>
    <lineage>
        <taxon>Eukaryota</taxon>
        <taxon>Viridiplantae</taxon>
        <taxon>Streptophyta</taxon>
        <taxon>Embryophyta</taxon>
        <taxon>Tracheophyta</taxon>
        <taxon>Spermatophyta</taxon>
        <taxon>Magnoliopsida</taxon>
        <taxon>eudicotyledons</taxon>
        <taxon>Gunneridae</taxon>
        <taxon>Pentapetalae</taxon>
        <taxon>rosids</taxon>
        <taxon>malvids</taxon>
        <taxon>Myrtales</taxon>
        <taxon>Lythraceae</taxon>
        <taxon>Punica</taxon>
    </lineage>
</organism>
<feature type="domain" description="Integrase catalytic" evidence="1">
    <location>
        <begin position="1"/>
        <end position="159"/>
    </location>
</feature>
<gene>
    <name evidence="2" type="ORF">CRG98_013438</name>
</gene>
<dbReference type="InterPro" id="IPR012337">
    <property type="entry name" value="RNaseH-like_sf"/>
</dbReference>
<dbReference type="InterPro" id="IPR036397">
    <property type="entry name" value="RNaseH_sf"/>
</dbReference>